<reference evidence="4" key="1">
    <citation type="submission" date="2015-09" db="EMBL/GenBank/DDBJ databases">
        <authorList>
            <person name="Fill T.P."/>
            <person name="Baretta J.F."/>
            <person name="de Almeida L.G."/>
            <person name="Rocha M."/>
            <person name="de Souza D.H."/>
            <person name="Malavazi I."/>
            <person name="Cerdeira L.T."/>
            <person name="Hong H."/>
            <person name="Samborskyy M."/>
            <person name="de Vasconcelos A.T."/>
            <person name="Leadlay P."/>
            <person name="Rodrigues-Filho E."/>
        </authorList>
    </citation>
    <scope>NUCLEOTIDE SEQUENCE [LARGE SCALE GENOMIC DNA]</scope>
    <source>
        <strain evidence="4">LaBioMMi 136</strain>
    </source>
</reference>
<evidence type="ECO:0000313" key="3">
    <source>
        <dbReference type="EMBL" id="OOQ87207.1"/>
    </source>
</evidence>
<comment type="caution">
    <text evidence="3">The sequence shown here is derived from an EMBL/GenBank/DDBJ whole genome shotgun (WGS) entry which is preliminary data.</text>
</comment>
<keyword evidence="2" id="KW-0472">Membrane</keyword>
<sequence length="343" mass="37717">MVVYQIHSPFARPIFPISFPTFLSIVLVLGYLQFLYGISFILRPVWPLRYGSRPFKKLIHNAEKQALDLIAGIIPPPVYRSPVPSSAFANEETTFPRYTSVHHALYVGYDSARTTLPRVVELPDPPQAYPSIGRGRSSHNSHRENQMPDNSAMHLGPSPLAQGMHDHPGSHYHGANKSIPLTGCQNNALAIEQNQHLVFAPSTTLKMPHDQDQQRGQEVPVINVVHGISIDSVEASAVEVSAIEVSAGEVSPLQTTKPNLSSRPTSSDEPRISLSVVPPSSSHYTDESITLSLSTNRNTKCRSTESYPGKFPVSDGLEYSSLATALSNFREKGTTHVRPFSDY</sequence>
<accession>A0A1S9RNY3</accession>
<organism evidence="3 4">
    <name type="scientific">Penicillium brasilianum</name>
    <dbReference type="NCBI Taxonomy" id="104259"/>
    <lineage>
        <taxon>Eukaryota</taxon>
        <taxon>Fungi</taxon>
        <taxon>Dikarya</taxon>
        <taxon>Ascomycota</taxon>
        <taxon>Pezizomycotina</taxon>
        <taxon>Eurotiomycetes</taxon>
        <taxon>Eurotiomycetidae</taxon>
        <taxon>Eurotiales</taxon>
        <taxon>Aspergillaceae</taxon>
        <taxon>Penicillium</taxon>
    </lineage>
</organism>
<evidence type="ECO:0000256" key="1">
    <source>
        <dbReference type="SAM" id="MobiDB-lite"/>
    </source>
</evidence>
<dbReference type="AlphaFoldDB" id="A0A1S9RNY3"/>
<evidence type="ECO:0000256" key="2">
    <source>
        <dbReference type="SAM" id="Phobius"/>
    </source>
</evidence>
<feature type="compositionally biased region" description="Polar residues" evidence="1">
    <location>
        <begin position="252"/>
        <end position="265"/>
    </location>
</feature>
<keyword evidence="2" id="KW-0812">Transmembrane</keyword>
<protein>
    <submittedName>
        <fullName evidence="3">Uncharacterized protein</fullName>
    </submittedName>
</protein>
<proteinExistence type="predicted"/>
<keyword evidence="2" id="KW-1133">Transmembrane helix</keyword>
<dbReference type="Proteomes" id="UP000190744">
    <property type="component" value="Unassembled WGS sequence"/>
</dbReference>
<feature type="transmembrane region" description="Helical" evidence="2">
    <location>
        <begin position="22"/>
        <end position="46"/>
    </location>
</feature>
<dbReference type="EMBL" id="LJBN01000127">
    <property type="protein sequence ID" value="OOQ87207.1"/>
    <property type="molecule type" value="Genomic_DNA"/>
</dbReference>
<feature type="region of interest" description="Disordered" evidence="1">
    <location>
        <begin position="121"/>
        <end position="177"/>
    </location>
</feature>
<evidence type="ECO:0000313" key="4">
    <source>
        <dbReference type="Proteomes" id="UP000190744"/>
    </source>
</evidence>
<name>A0A1S9RNY3_PENBI</name>
<feature type="region of interest" description="Disordered" evidence="1">
    <location>
        <begin position="250"/>
        <end position="272"/>
    </location>
</feature>
<gene>
    <name evidence="3" type="ORF">PEBR_18057</name>
</gene>